<sequence>MEDVSPEKINSSRMKRERNEMRRVSVNFIMAIYSFFYSEVEESDRIMGLQLKKKDGEISSQVSELHIHENTAQGGGWWSAAIHRSLYKSQLDRTPGHRDHDGLASCGSTGARDRSDAVPENALCAQTGGEQTAEVRPRFAHHRKSAELARDKAAHILFHNMQQKYGELFALMMGPHYTVIVNNHKHAREVLHKKGKIFSGRPATVTTDILTREGKGIAFSDCTPAWRFHRKLVHSSFKMFGEGSASLERIISKEANSLCEVLTDNQHVSINMAPELTRVITNIVSILCFSSSYKHGDPEFESMLKYSEAIVTTVAKYSLVDIFPWLQLFPNKDLQILKKSVTERDKLLNKKYNDRKADFNADEEKDLMDSFLRAKRNLENNDMHAKEVGLSDDHVLMTLADIFGAGVETTTTVMKWMIAYLIHYPEIQKKIQEEMDNIIGLDSRPTLRDRGRLPYLEATIREVLRVRPVIPLLPHVALKDSSIGEYTIPKGARIVINLWSIHHDDNEWPDSDKFDPGRFLDEEGQLILAPSPSFLPFGMGTRVCLGEALAKMELFLFMSWLLQRFSLAIPEGHSLPDLQGKFGVVLQPNKFMVDTRLRDVWLKNQQVSS</sequence>
<evidence type="ECO:0000256" key="10">
    <source>
        <dbReference type="PIRSR" id="PIRSR602401-1"/>
    </source>
</evidence>
<evidence type="ECO:0000256" key="7">
    <source>
        <dbReference type="ARBA" id="ARBA00023004"/>
    </source>
</evidence>
<dbReference type="GO" id="GO:0016829">
    <property type="term" value="F:lyase activity"/>
    <property type="evidence" value="ECO:0007669"/>
    <property type="project" value="UniProtKB-KW"/>
</dbReference>
<comment type="similarity">
    <text evidence="3 11">Belongs to the cytochrome P450 family.</text>
</comment>
<dbReference type="Pfam" id="PF00067">
    <property type="entry name" value="p450"/>
    <property type="match status" value="1"/>
</dbReference>
<dbReference type="SUPFAM" id="SSF48264">
    <property type="entry name" value="Cytochrome P450"/>
    <property type="match status" value="1"/>
</dbReference>
<dbReference type="InterPro" id="IPR001128">
    <property type="entry name" value="Cyt_P450"/>
</dbReference>
<reference evidence="13 14" key="1">
    <citation type="journal article" date="2021" name="Cell">
        <title>Tracing the genetic footprints of vertebrate landing in non-teleost ray-finned fishes.</title>
        <authorList>
            <person name="Bi X."/>
            <person name="Wang K."/>
            <person name="Yang L."/>
            <person name="Pan H."/>
            <person name="Jiang H."/>
            <person name="Wei Q."/>
            <person name="Fang M."/>
            <person name="Yu H."/>
            <person name="Zhu C."/>
            <person name="Cai Y."/>
            <person name="He Y."/>
            <person name="Gan X."/>
            <person name="Zeng H."/>
            <person name="Yu D."/>
            <person name="Zhu Y."/>
            <person name="Jiang H."/>
            <person name="Qiu Q."/>
            <person name="Yang H."/>
            <person name="Zhang Y.E."/>
            <person name="Wang W."/>
            <person name="Zhu M."/>
            <person name="He S."/>
            <person name="Zhang G."/>
        </authorList>
    </citation>
    <scope>NUCLEOTIDE SEQUENCE [LARGE SCALE GENOMIC DNA]</scope>
    <source>
        <strain evidence="13">Bchr_013</strain>
    </source>
</reference>
<evidence type="ECO:0000313" key="13">
    <source>
        <dbReference type="EMBL" id="KAG2464747.1"/>
    </source>
</evidence>
<dbReference type="PANTHER" id="PTHR24289:SF14">
    <property type="entry name" value="CYTOCHROME P450, FAMILY 17, SUBFAMILY A, POLYPEPTIDE 1"/>
    <property type="match status" value="1"/>
</dbReference>
<evidence type="ECO:0000256" key="5">
    <source>
        <dbReference type="ARBA" id="ARBA00022723"/>
    </source>
</evidence>
<dbReference type="PANTHER" id="PTHR24289">
    <property type="entry name" value="STEROID 17-ALPHA-HYDROXYLASE/17,20 LYASE"/>
    <property type="match status" value="1"/>
</dbReference>
<dbReference type="GO" id="GO:0004508">
    <property type="term" value="F:steroid 17-alpha-monooxygenase activity"/>
    <property type="evidence" value="ECO:0007669"/>
    <property type="project" value="TreeGrafter"/>
</dbReference>
<dbReference type="GO" id="GO:0042446">
    <property type="term" value="P:hormone biosynthetic process"/>
    <property type="evidence" value="ECO:0007669"/>
    <property type="project" value="TreeGrafter"/>
</dbReference>
<evidence type="ECO:0000313" key="14">
    <source>
        <dbReference type="Proteomes" id="UP000886611"/>
    </source>
</evidence>
<dbReference type="GO" id="GO:0005506">
    <property type="term" value="F:iron ion binding"/>
    <property type="evidence" value="ECO:0007669"/>
    <property type="project" value="InterPro"/>
</dbReference>
<accession>A0A8X7XEV1</accession>
<evidence type="ECO:0000256" key="12">
    <source>
        <dbReference type="SAM" id="MobiDB-lite"/>
    </source>
</evidence>
<dbReference type="GO" id="GO:0016020">
    <property type="term" value="C:membrane"/>
    <property type="evidence" value="ECO:0007669"/>
    <property type="project" value="UniProtKB-SubCell"/>
</dbReference>
<evidence type="ECO:0000256" key="2">
    <source>
        <dbReference type="ARBA" id="ARBA00004370"/>
    </source>
</evidence>
<feature type="non-terminal residue" evidence="13">
    <location>
        <position position="609"/>
    </location>
</feature>
<evidence type="ECO:0000256" key="1">
    <source>
        <dbReference type="ARBA" id="ARBA00001971"/>
    </source>
</evidence>
<keyword evidence="14" id="KW-1185">Reference proteome</keyword>
<evidence type="ECO:0000256" key="4">
    <source>
        <dbReference type="ARBA" id="ARBA00022617"/>
    </source>
</evidence>
<dbReference type="PROSITE" id="PS00086">
    <property type="entry name" value="CYTOCHROME_P450"/>
    <property type="match status" value="1"/>
</dbReference>
<keyword evidence="4 10" id="KW-0349">Heme</keyword>
<keyword evidence="8 11" id="KW-0503">Monooxygenase</keyword>
<protein>
    <submittedName>
        <fullName evidence="13">CP17A lyase</fullName>
    </submittedName>
</protein>
<dbReference type="InterPro" id="IPR036396">
    <property type="entry name" value="Cyt_P450_sf"/>
</dbReference>
<dbReference type="Proteomes" id="UP000886611">
    <property type="component" value="Unassembled WGS sequence"/>
</dbReference>
<keyword evidence="5 10" id="KW-0479">Metal-binding</keyword>
<proteinExistence type="inferred from homology"/>
<evidence type="ECO:0000256" key="6">
    <source>
        <dbReference type="ARBA" id="ARBA00023002"/>
    </source>
</evidence>
<evidence type="ECO:0000256" key="9">
    <source>
        <dbReference type="ARBA" id="ARBA00023136"/>
    </source>
</evidence>
<name>A0A8X7XEV1_POLSE</name>
<dbReference type="GO" id="GO:0042448">
    <property type="term" value="P:progesterone metabolic process"/>
    <property type="evidence" value="ECO:0007669"/>
    <property type="project" value="TreeGrafter"/>
</dbReference>
<evidence type="ECO:0000256" key="11">
    <source>
        <dbReference type="RuleBase" id="RU000461"/>
    </source>
</evidence>
<dbReference type="InterPro" id="IPR002401">
    <property type="entry name" value="Cyt_P450_E_grp-I"/>
</dbReference>
<comment type="caution">
    <text evidence="13">The sequence shown here is derived from an EMBL/GenBank/DDBJ whole genome shotgun (WGS) entry which is preliminary data.</text>
</comment>
<evidence type="ECO:0000256" key="8">
    <source>
        <dbReference type="ARBA" id="ARBA00023033"/>
    </source>
</evidence>
<dbReference type="AlphaFoldDB" id="A0A8X7XEV1"/>
<dbReference type="FunFam" id="1.10.630.10:FF:000002">
    <property type="entry name" value="Cytochrome P450 1A1"/>
    <property type="match status" value="1"/>
</dbReference>
<organism evidence="13 14">
    <name type="scientific">Polypterus senegalus</name>
    <name type="common">Senegal bichir</name>
    <dbReference type="NCBI Taxonomy" id="55291"/>
    <lineage>
        <taxon>Eukaryota</taxon>
        <taxon>Metazoa</taxon>
        <taxon>Chordata</taxon>
        <taxon>Craniata</taxon>
        <taxon>Vertebrata</taxon>
        <taxon>Euteleostomi</taxon>
        <taxon>Actinopterygii</taxon>
        <taxon>Polypteriformes</taxon>
        <taxon>Polypteridae</taxon>
        <taxon>Polypterus</taxon>
    </lineage>
</organism>
<feature type="non-terminal residue" evidence="13">
    <location>
        <position position="1"/>
    </location>
</feature>
<keyword evidence="13" id="KW-0456">Lyase</keyword>
<dbReference type="EMBL" id="JAATIS010003004">
    <property type="protein sequence ID" value="KAG2464747.1"/>
    <property type="molecule type" value="Genomic_DNA"/>
</dbReference>
<dbReference type="PRINTS" id="PR00385">
    <property type="entry name" value="P450"/>
</dbReference>
<dbReference type="PRINTS" id="PR00463">
    <property type="entry name" value="EP450I"/>
</dbReference>
<evidence type="ECO:0000256" key="3">
    <source>
        <dbReference type="ARBA" id="ARBA00010617"/>
    </source>
</evidence>
<dbReference type="GO" id="GO:0020037">
    <property type="term" value="F:heme binding"/>
    <property type="evidence" value="ECO:0007669"/>
    <property type="project" value="InterPro"/>
</dbReference>
<keyword evidence="7 10" id="KW-0408">Iron</keyword>
<comment type="subcellular location">
    <subcellularLocation>
        <location evidence="2">Membrane</location>
    </subcellularLocation>
</comment>
<keyword evidence="6 11" id="KW-0560">Oxidoreductase</keyword>
<comment type="cofactor">
    <cofactor evidence="1 10">
        <name>heme</name>
        <dbReference type="ChEBI" id="CHEBI:30413"/>
    </cofactor>
</comment>
<dbReference type="InterPro" id="IPR017972">
    <property type="entry name" value="Cyt_P450_CS"/>
</dbReference>
<feature type="binding site" description="axial binding residue" evidence="10">
    <location>
        <position position="544"/>
    </location>
    <ligand>
        <name>heme</name>
        <dbReference type="ChEBI" id="CHEBI:30413"/>
    </ligand>
    <ligandPart>
        <name>Fe</name>
        <dbReference type="ChEBI" id="CHEBI:18248"/>
    </ligandPart>
</feature>
<dbReference type="Gene3D" id="1.10.630.10">
    <property type="entry name" value="Cytochrome P450"/>
    <property type="match status" value="1"/>
</dbReference>
<gene>
    <name evidence="13" type="primary">Cyp17a1_2</name>
    <name evidence="13" type="ORF">GTO96_0015961</name>
</gene>
<keyword evidence="9" id="KW-0472">Membrane</keyword>
<feature type="compositionally biased region" description="Basic and acidic residues" evidence="12">
    <location>
        <begin position="92"/>
        <end position="102"/>
    </location>
</feature>
<feature type="region of interest" description="Disordered" evidence="12">
    <location>
        <begin position="92"/>
        <end position="117"/>
    </location>
</feature>